<evidence type="ECO:0000313" key="3">
    <source>
        <dbReference type="Proteomes" id="UP000257109"/>
    </source>
</evidence>
<feature type="region of interest" description="Disordered" evidence="1">
    <location>
        <begin position="98"/>
        <end position="132"/>
    </location>
</feature>
<feature type="non-terminal residue" evidence="2">
    <location>
        <position position="1"/>
    </location>
</feature>
<reference evidence="2" key="1">
    <citation type="submission" date="2018-05" db="EMBL/GenBank/DDBJ databases">
        <title>Draft genome of Mucuna pruriens seed.</title>
        <authorList>
            <person name="Nnadi N.E."/>
            <person name="Vos R."/>
            <person name="Hasami M.H."/>
            <person name="Devisetty U.K."/>
            <person name="Aguiy J.C."/>
        </authorList>
    </citation>
    <scope>NUCLEOTIDE SEQUENCE [LARGE SCALE GENOMIC DNA]</scope>
    <source>
        <strain evidence="2">JCA_2017</strain>
    </source>
</reference>
<dbReference type="AlphaFoldDB" id="A0A371G6J8"/>
<evidence type="ECO:0000313" key="2">
    <source>
        <dbReference type="EMBL" id="RDX86192.1"/>
    </source>
</evidence>
<evidence type="ECO:0000256" key="1">
    <source>
        <dbReference type="SAM" id="MobiDB-lite"/>
    </source>
</evidence>
<accession>A0A371G6J8</accession>
<feature type="compositionally biased region" description="Polar residues" evidence="1">
    <location>
        <begin position="115"/>
        <end position="132"/>
    </location>
</feature>
<organism evidence="2 3">
    <name type="scientific">Mucuna pruriens</name>
    <name type="common">Velvet bean</name>
    <name type="synonym">Dolichos pruriens</name>
    <dbReference type="NCBI Taxonomy" id="157652"/>
    <lineage>
        <taxon>Eukaryota</taxon>
        <taxon>Viridiplantae</taxon>
        <taxon>Streptophyta</taxon>
        <taxon>Embryophyta</taxon>
        <taxon>Tracheophyta</taxon>
        <taxon>Spermatophyta</taxon>
        <taxon>Magnoliopsida</taxon>
        <taxon>eudicotyledons</taxon>
        <taxon>Gunneridae</taxon>
        <taxon>Pentapetalae</taxon>
        <taxon>rosids</taxon>
        <taxon>fabids</taxon>
        <taxon>Fabales</taxon>
        <taxon>Fabaceae</taxon>
        <taxon>Papilionoideae</taxon>
        <taxon>50 kb inversion clade</taxon>
        <taxon>NPAAA clade</taxon>
        <taxon>indigoferoid/millettioid clade</taxon>
        <taxon>Phaseoleae</taxon>
        <taxon>Mucuna</taxon>
    </lineage>
</organism>
<gene>
    <name evidence="2" type="ORF">CR513_32499</name>
</gene>
<name>A0A371G6J8_MUCPR</name>
<proteinExistence type="predicted"/>
<comment type="caution">
    <text evidence="2">The sequence shown here is derived from an EMBL/GenBank/DDBJ whole genome shotgun (WGS) entry which is preliminary data.</text>
</comment>
<protein>
    <submittedName>
        <fullName evidence="2">Uncharacterized protein</fullName>
    </submittedName>
</protein>
<dbReference type="EMBL" id="QJKJ01006586">
    <property type="protein sequence ID" value="RDX86192.1"/>
    <property type="molecule type" value="Genomic_DNA"/>
</dbReference>
<feature type="compositionally biased region" description="Basic and acidic residues" evidence="1">
    <location>
        <begin position="98"/>
        <end position="107"/>
    </location>
</feature>
<dbReference type="Proteomes" id="UP000257109">
    <property type="component" value="Unassembled WGS sequence"/>
</dbReference>
<sequence>MLDQVCNLENLECTNRAEVEVVEIKRPFSTQQATIFTTEIKLAREGRAKEKIKVNLAKKSDNKANIKIKSAREGRVKEKMKVNSAEKLSNKADTLVEAKPANDDQKQTRAKFTVPSGSDSEATQEVDANSNSIRIELTNKGWPKQPKAEIMSAHLVPSPNQVDQTDLKSLTEKSSSPPPPMELKPLSNHLKYAYFDKEQQLWLSLPTISQFLACTFSIKRDAIEVSCTTLKMGVKVRRWNVNGLLNDPTCTASFSWSDVAIEQDSERALVGSTFQSYVPLLGYWAEGSIWSEKELE</sequence>
<keyword evidence="3" id="KW-1185">Reference proteome</keyword>
<feature type="region of interest" description="Disordered" evidence="1">
    <location>
        <begin position="153"/>
        <end position="182"/>
    </location>
</feature>